<dbReference type="Proteomes" id="UP000179102">
    <property type="component" value="Unassembled WGS sequence"/>
</dbReference>
<keyword evidence="3" id="KW-0949">S-adenosyl-L-methionine</keyword>
<dbReference type="GO" id="GO:0016279">
    <property type="term" value="F:protein-lysine N-methyltransferase activity"/>
    <property type="evidence" value="ECO:0007669"/>
    <property type="project" value="InterPro"/>
</dbReference>
<keyword evidence="4" id="KW-1133">Transmembrane helix</keyword>
<evidence type="ECO:0000256" key="1">
    <source>
        <dbReference type="ARBA" id="ARBA00022603"/>
    </source>
</evidence>
<dbReference type="CDD" id="cd02440">
    <property type="entry name" value="AdoMet_MTases"/>
    <property type="match status" value="1"/>
</dbReference>
<dbReference type="InterPro" id="IPR029063">
    <property type="entry name" value="SAM-dependent_MTases_sf"/>
</dbReference>
<evidence type="ECO:0000256" key="4">
    <source>
        <dbReference type="SAM" id="Phobius"/>
    </source>
</evidence>
<reference evidence="6 7" key="1">
    <citation type="journal article" date="2016" name="Nat. Commun.">
        <title>Thousands of microbial genomes shed light on interconnected biogeochemical processes in an aquifer system.</title>
        <authorList>
            <person name="Anantharaman K."/>
            <person name="Brown C.T."/>
            <person name="Hug L.A."/>
            <person name="Sharon I."/>
            <person name="Castelle C.J."/>
            <person name="Probst A.J."/>
            <person name="Thomas B.C."/>
            <person name="Singh A."/>
            <person name="Wilkins M.J."/>
            <person name="Karaoz U."/>
            <person name="Brodie E.L."/>
            <person name="Williams K.H."/>
            <person name="Hubbard S.S."/>
            <person name="Banfield J.F."/>
        </authorList>
    </citation>
    <scope>NUCLEOTIDE SEQUENCE [LARGE SCALE GENOMIC DNA]</scope>
</reference>
<feature type="transmembrane region" description="Helical" evidence="4">
    <location>
        <begin position="6"/>
        <end position="32"/>
    </location>
</feature>
<evidence type="ECO:0000313" key="7">
    <source>
        <dbReference type="Proteomes" id="UP000179102"/>
    </source>
</evidence>
<evidence type="ECO:0000313" key="6">
    <source>
        <dbReference type="EMBL" id="OGD86735.1"/>
    </source>
</evidence>
<dbReference type="SUPFAM" id="SSF53335">
    <property type="entry name" value="S-adenosyl-L-methionine-dependent methyltransferases"/>
    <property type="match status" value="1"/>
</dbReference>
<comment type="caution">
    <text evidence="6">The sequence shown here is derived from an EMBL/GenBank/DDBJ whole genome shotgun (WGS) entry which is preliminary data.</text>
</comment>
<dbReference type="PANTHER" id="PTHR13610:SF9">
    <property type="entry name" value="FI06469P"/>
    <property type="match status" value="1"/>
</dbReference>
<protein>
    <recommendedName>
        <fullName evidence="5">Methyltransferase domain-containing protein</fullName>
    </recommendedName>
</protein>
<keyword evidence="1" id="KW-0489">Methyltransferase</keyword>
<dbReference type="EMBL" id="MFAZ01000033">
    <property type="protein sequence ID" value="OGD86735.1"/>
    <property type="molecule type" value="Genomic_DNA"/>
</dbReference>
<dbReference type="STRING" id="1797711.A2870_02750"/>
<feature type="domain" description="Methyltransferase" evidence="5">
    <location>
        <begin position="53"/>
        <end position="153"/>
    </location>
</feature>
<accession>A0A1F5G4J6</accession>
<evidence type="ECO:0000259" key="5">
    <source>
        <dbReference type="Pfam" id="PF13847"/>
    </source>
</evidence>
<dbReference type="Gene3D" id="3.40.50.150">
    <property type="entry name" value="Vaccinia Virus protein VP39"/>
    <property type="match status" value="1"/>
</dbReference>
<name>A0A1F5G4J6_9BACT</name>
<proteinExistence type="predicted"/>
<dbReference type="PANTHER" id="PTHR13610">
    <property type="entry name" value="METHYLTRANSFERASE DOMAIN-CONTAINING PROTEIN"/>
    <property type="match status" value="1"/>
</dbReference>
<keyword evidence="4" id="KW-0472">Membrane</keyword>
<keyword evidence="2" id="KW-0808">Transferase</keyword>
<dbReference type="InterPro" id="IPR026170">
    <property type="entry name" value="FAM173A/B"/>
</dbReference>
<evidence type="ECO:0000256" key="2">
    <source>
        <dbReference type="ARBA" id="ARBA00022679"/>
    </source>
</evidence>
<dbReference type="Pfam" id="PF13847">
    <property type="entry name" value="Methyltransf_31"/>
    <property type="match status" value="1"/>
</dbReference>
<dbReference type="InterPro" id="IPR025714">
    <property type="entry name" value="Methyltranfer_dom"/>
</dbReference>
<dbReference type="GO" id="GO:0032259">
    <property type="term" value="P:methylation"/>
    <property type="evidence" value="ECO:0007669"/>
    <property type="project" value="UniProtKB-KW"/>
</dbReference>
<organism evidence="6 7">
    <name type="scientific">Candidatus Curtissbacteria bacterium RIFCSPHIGHO2_01_FULL_41_11</name>
    <dbReference type="NCBI Taxonomy" id="1797711"/>
    <lineage>
        <taxon>Bacteria</taxon>
        <taxon>Candidatus Curtissiibacteriota</taxon>
    </lineage>
</organism>
<sequence>MQFLIIPFLLIVVFLLLFVILIFLVLSFDIFLELPYVATEHKKIETIIKLAAIKKGETAIDLGSGDGRLLLAAAQKGAIAVGYEVNPFLIAITLIHAKLKGLSENISVYKQNLWNADLKTADVIFVYGRQKNMERFENYVFRNSNKKTRVVVNTNPFPGKKPHKEENGIFLYLT</sequence>
<keyword evidence="4" id="KW-0812">Transmembrane</keyword>
<evidence type="ECO:0000256" key="3">
    <source>
        <dbReference type="ARBA" id="ARBA00022691"/>
    </source>
</evidence>
<gene>
    <name evidence="6" type="ORF">A2870_02750</name>
</gene>
<dbReference type="AlphaFoldDB" id="A0A1F5G4J6"/>